<protein>
    <submittedName>
        <fullName evidence="2">Uncharacterized protein</fullName>
    </submittedName>
</protein>
<evidence type="ECO:0000256" key="1">
    <source>
        <dbReference type="SAM" id="MobiDB-lite"/>
    </source>
</evidence>
<feature type="region of interest" description="Disordered" evidence="1">
    <location>
        <begin position="322"/>
        <end position="341"/>
    </location>
</feature>
<feature type="compositionally biased region" description="Polar residues" evidence="1">
    <location>
        <begin position="249"/>
        <end position="263"/>
    </location>
</feature>
<evidence type="ECO:0000313" key="2">
    <source>
        <dbReference type="EMBL" id="GKT20215.1"/>
    </source>
</evidence>
<feature type="region of interest" description="Disordered" evidence="1">
    <location>
        <begin position="213"/>
        <end position="270"/>
    </location>
</feature>
<reference evidence="2" key="1">
    <citation type="submission" date="2022-03" db="EMBL/GenBank/DDBJ databases">
        <title>Draft genome sequence of Aduncisulcus paluster, a free-living microaerophilic Fornicata.</title>
        <authorList>
            <person name="Yuyama I."/>
            <person name="Kume K."/>
            <person name="Tamura T."/>
            <person name="Inagaki Y."/>
            <person name="Hashimoto T."/>
        </authorList>
    </citation>
    <scope>NUCLEOTIDE SEQUENCE</scope>
    <source>
        <strain evidence="2">NY0171</strain>
    </source>
</reference>
<feature type="compositionally biased region" description="Low complexity" evidence="1">
    <location>
        <begin position="160"/>
        <end position="181"/>
    </location>
</feature>
<dbReference type="EMBL" id="BQXS01012199">
    <property type="protein sequence ID" value="GKT20215.1"/>
    <property type="molecule type" value="Genomic_DNA"/>
</dbReference>
<feature type="region of interest" description="Disordered" evidence="1">
    <location>
        <begin position="89"/>
        <end position="195"/>
    </location>
</feature>
<comment type="caution">
    <text evidence="2">The sequence shown here is derived from an EMBL/GenBank/DDBJ whole genome shotgun (WGS) entry which is preliminary data.</text>
</comment>
<accession>A0ABQ5JZ23</accession>
<keyword evidence="3" id="KW-1185">Reference proteome</keyword>
<sequence length="341" mass="37565">MLDSHEATLNVDSLSDVEITDIIALEEEQARKNDMYELLFPLPYSAGHTYLKLFPSPRVSNVLLCKWLDTPRKLHALAKVRRGIPLSVHPKLKHSYDQMKKSRPSSGGRRSSRAHRSARPHTSHSHVSNTSLSISSPFMDTPPLPDKLHSVTDSPLPEGLSNPMPFSSSSSSSRLDRMSLPPRSPSAQKLRAVSRESVRKCMLSMKESLKDVISGGLSDVGPGSMKPRPPTAPIGSRRGRRVPKEDTLRLSSSGSYASRNPSNHPHGDSLMGQVGLSGLGIPPMVGVGISPVESRSPRPHSAAATIRKEREELWVREEKQIQEMGEKEFDGQSLPDRVLFE</sequence>
<evidence type="ECO:0000313" key="3">
    <source>
        <dbReference type="Proteomes" id="UP001057375"/>
    </source>
</evidence>
<organism evidence="2 3">
    <name type="scientific">Aduncisulcus paluster</name>
    <dbReference type="NCBI Taxonomy" id="2918883"/>
    <lineage>
        <taxon>Eukaryota</taxon>
        <taxon>Metamonada</taxon>
        <taxon>Carpediemonas-like organisms</taxon>
        <taxon>Aduncisulcus</taxon>
    </lineage>
</organism>
<feature type="compositionally biased region" description="Polar residues" evidence="1">
    <location>
        <begin position="127"/>
        <end position="138"/>
    </location>
</feature>
<proteinExistence type="predicted"/>
<name>A0ABQ5JZ23_9EUKA</name>
<dbReference type="Proteomes" id="UP001057375">
    <property type="component" value="Unassembled WGS sequence"/>
</dbReference>
<feature type="compositionally biased region" description="Basic residues" evidence="1">
    <location>
        <begin position="110"/>
        <end position="124"/>
    </location>
</feature>
<gene>
    <name evidence="2" type="ORF">ADUPG1_011695</name>
</gene>